<proteinExistence type="inferred from homology"/>
<dbReference type="NCBIfam" id="NF010181">
    <property type="entry name" value="PRK13660.1"/>
    <property type="match status" value="1"/>
</dbReference>
<evidence type="ECO:0000313" key="2">
    <source>
        <dbReference type="EMBL" id="MBB4075262.1"/>
    </source>
</evidence>
<dbReference type="HAMAP" id="MF_01575">
    <property type="entry name" value="UPF0398"/>
    <property type="match status" value="1"/>
</dbReference>
<dbReference type="Gene3D" id="3.40.50.450">
    <property type="match status" value="1"/>
</dbReference>
<dbReference type="PANTHER" id="PTHR38440:SF1">
    <property type="entry name" value="UPF0398 PROTEIN SPR0331"/>
    <property type="match status" value="1"/>
</dbReference>
<evidence type="ECO:0000256" key="1">
    <source>
        <dbReference type="HAMAP-Rule" id="MF_01575"/>
    </source>
</evidence>
<dbReference type="SUPFAM" id="SSF102405">
    <property type="entry name" value="MCP/YpsA-like"/>
    <property type="match status" value="1"/>
</dbReference>
<name>A0A840DUP0_9BACL</name>
<dbReference type="PIRSF" id="PIRSF021290">
    <property type="entry name" value="DUF1273"/>
    <property type="match status" value="1"/>
</dbReference>
<dbReference type="Pfam" id="PF06908">
    <property type="entry name" value="YpsA"/>
    <property type="match status" value="1"/>
</dbReference>
<dbReference type="Proteomes" id="UP000559598">
    <property type="component" value="Unassembled WGS sequence"/>
</dbReference>
<dbReference type="InterPro" id="IPR010697">
    <property type="entry name" value="YspA"/>
</dbReference>
<dbReference type="AlphaFoldDB" id="A0A840DUP0"/>
<dbReference type="RefSeq" id="WP_183185768.1">
    <property type="nucleotide sequence ID" value="NZ_BMNP01000028.1"/>
</dbReference>
<organism evidence="2 3">
    <name type="scientific">Anoxybacteroides voinovskiense</name>
    <dbReference type="NCBI Taxonomy" id="230470"/>
    <lineage>
        <taxon>Bacteria</taxon>
        <taxon>Bacillati</taxon>
        <taxon>Bacillota</taxon>
        <taxon>Bacilli</taxon>
        <taxon>Bacillales</taxon>
        <taxon>Anoxybacillaceae</taxon>
        <taxon>Anoxybacteroides</taxon>
    </lineage>
</organism>
<keyword evidence="3" id="KW-1185">Reference proteome</keyword>
<comment type="caution">
    <text evidence="2">The sequence shown here is derived from an EMBL/GenBank/DDBJ whole genome shotgun (WGS) entry which is preliminary data.</text>
</comment>
<reference evidence="2 3" key="1">
    <citation type="submission" date="2020-08" db="EMBL/GenBank/DDBJ databases">
        <title>Genomic Encyclopedia of Type Strains, Phase IV (KMG-IV): sequencing the most valuable type-strain genomes for metagenomic binning, comparative biology and taxonomic classification.</title>
        <authorList>
            <person name="Goeker M."/>
        </authorList>
    </citation>
    <scope>NUCLEOTIDE SEQUENCE [LARGE SCALE GENOMIC DNA]</scope>
    <source>
        <strain evidence="2 3">DSM 17075</strain>
    </source>
</reference>
<dbReference type="EMBL" id="JACIDE010000028">
    <property type="protein sequence ID" value="MBB4075262.1"/>
    <property type="molecule type" value="Genomic_DNA"/>
</dbReference>
<accession>A0A840DUP0</accession>
<dbReference type="PANTHER" id="PTHR38440">
    <property type="entry name" value="UPF0398 PROTEIN YPSA"/>
    <property type="match status" value="1"/>
</dbReference>
<evidence type="ECO:0000313" key="3">
    <source>
        <dbReference type="Proteomes" id="UP000559598"/>
    </source>
</evidence>
<sequence length="185" mass="21615">MKVLAITGYKPHELSIFSNDHPAVSYIKKAIARRLLALAEEGLEWVIISGQLGVELWAAEVVYEIQSVYPHLQLAVLAPFLQQEERWNEKNREYYEFIVSQADFFAYITKRPYESPNQFRWKNEFLLAKSDGLLVVYDEEKEGAPKFIIEMAKKKENYPIMSITFSDIQAIIEEEQWEIDNQGTF</sequence>
<protein>
    <recommendedName>
        <fullName evidence="1">UPF0398 protein GGR02_003081</fullName>
    </recommendedName>
</protein>
<comment type="similarity">
    <text evidence="1">Belongs to the UPF0398 family.</text>
</comment>
<gene>
    <name evidence="2" type="ORF">GGR02_003081</name>
</gene>